<dbReference type="Proteomes" id="UP000824120">
    <property type="component" value="Chromosome 7"/>
</dbReference>
<protein>
    <submittedName>
        <fullName evidence="2">Uncharacterized protein</fullName>
    </submittedName>
</protein>
<gene>
    <name evidence="2" type="ORF">H5410_036438</name>
</gene>
<feature type="non-terminal residue" evidence="2">
    <location>
        <position position="159"/>
    </location>
</feature>
<feature type="region of interest" description="Disordered" evidence="1">
    <location>
        <begin position="80"/>
        <end position="102"/>
    </location>
</feature>
<dbReference type="EMBL" id="JACXVP010000007">
    <property type="protein sequence ID" value="KAG5595206.1"/>
    <property type="molecule type" value="Genomic_DNA"/>
</dbReference>
<reference evidence="2 3" key="1">
    <citation type="submission" date="2020-09" db="EMBL/GenBank/DDBJ databases">
        <title>De no assembly of potato wild relative species, Solanum commersonii.</title>
        <authorList>
            <person name="Cho K."/>
        </authorList>
    </citation>
    <scope>NUCLEOTIDE SEQUENCE [LARGE SCALE GENOMIC DNA]</scope>
    <source>
        <strain evidence="2">LZ3.2</strain>
        <tissue evidence="2">Leaf</tissue>
    </source>
</reference>
<keyword evidence="3" id="KW-1185">Reference proteome</keyword>
<dbReference type="AlphaFoldDB" id="A0A9J5Y858"/>
<evidence type="ECO:0000256" key="1">
    <source>
        <dbReference type="SAM" id="MobiDB-lite"/>
    </source>
</evidence>
<sequence length="159" mass="17417">VFVVVGSVFMRFERSFGCCFVSGLSCWLQQCCFVMILTGDGGSDGFGVGYLVDLASSKLVHFIGCAPVWRKKENNWVGGWAPDRNGTIGPEQTGTKPERDDLTGLLTGTGMNRTGTIGMEAQFRPVPLYTGIEPEWTGTERDGINETAHIVISKNSYYF</sequence>
<proteinExistence type="predicted"/>
<name>A0A9J5Y858_SOLCO</name>
<comment type="caution">
    <text evidence="2">The sequence shown here is derived from an EMBL/GenBank/DDBJ whole genome shotgun (WGS) entry which is preliminary data.</text>
</comment>
<evidence type="ECO:0000313" key="2">
    <source>
        <dbReference type="EMBL" id="KAG5595206.1"/>
    </source>
</evidence>
<organism evidence="2 3">
    <name type="scientific">Solanum commersonii</name>
    <name type="common">Commerson's wild potato</name>
    <name type="synonym">Commerson's nightshade</name>
    <dbReference type="NCBI Taxonomy" id="4109"/>
    <lineage>
        <taxon>Eukaryota</taxon>
        <taxon>Viridiplantae</taxon>
        <taxon>Streptophyta</taxon>
        <taxon>Embryophyta</taxon>
        <taxon>Tracheophyta</taxon>
        <taxon>Spermatophyta</taxon>
        <taxon>Magnoliopsida</taxon>
        <taxon>eudicotyledons</taxon>
        <taxon>Gunneridae</taxon>
        <taxon>Pentapetalae</taxon>
        <taxon>asterids</taxon>
        <taxon>lamiids</taxon>
        <taxon>Solanales</taxon>
        <taxon>Solanaceae</taxon>
        <taxon>Solanoideae</taxon>
        <taxon>Solaneae</taxon>
        <taxon>Solanum</taxon>
    </lineage>
</organism>
<accession>A0A9J5Y858</accession>
<evidence type="ECO:0000313" key="3">
    <source>
        <dbReference type="Proteomes" id="UP000824120"/>
    </source>
</evidence>